<dbReference type="Gene3D" id="2.115.10.20">
    <property type="entry name" value="Glycosyl hydrolase domain, family 43"/>
    <property type="match status" value="1"/>
</dbReference>
<dbReference type="GO" id="GO:0004553">
    <property type="term" value="F:hydrolase activity, hydrolyzing O-glycosyl compounds"/>
    <property type="evidence" value="ECO:0007669"/>
    <property type="project" value="InterPro"/>
</dbReference>
<dbReference type="InterPro" id="IPR013320">
    <property type="entry name" value="ConA-like_dom_sf"/>
</dbReference>
<dbReference type="SUPFAM" id="SSF49899">
    <property type="entry name" value="Concanavalin A-like lectins/glucanases"/>
    <property type="match status" value="1"/>
</dbReference>
<dbReference type="InterPro" id="IPR006710">
    <property type="entry name" value="Glyco_hydro_43"/>
</dbReference>
<reference evidence="10 11" key="1">
    <citation type="submission" date="2016-10" db="EMBL/GenBank/DDBJ databases">
        <authorList>
            <person name="de Groot N.N."/>
        </authorList>
    </citation>
    <scope>NUCLEOTIDE SEQUENCE [LARGE SCALE GENOMIC DNA]</scope>
    <source>
        <strain evidence="10 11">CGMCC 1.10434</strain>
    </source>
</reference>
<dbReference type="InterPro" id="IPR023296">
    <property type="entry name" value="Glyco_hydro_beta-prop_sf"/>
</dbReference>
<proteinExistence type="inferred from homology"/>
<dbReference type="AlphaFoldDB" id="A0A1H8MH30"/>
<dbReference type="InterPro" id="IPR050727">
    <property type="entry name" value="GH43_arabinanases"/>
</dbReference>
<name>A0A1H8MH30_9BACI</name>
<dbReference type="Proteomes" id="UP000199300">
    <property type="component" value="Unassembled WGS sequence"/>
</dbReference>
<evidence type="ECO:0000313" key="11">
    <source>
        <dbReference type="Proteomes" id="UP000199300"/>
    </source>
</evidence>
<dbReference type="EMBL" id="FODJ01000004">
    <property type="protein sequence ID" value="SEO16613.1"/>
    <property type="molecule type" value="Genomic_DNA"/>
</dbReference>
<dbReference type="GO" id="GO:0005975">
    <property type="term" value="P:carbohydrate metabolic process"/>
    <property type="evidence" value="ECO:0007669"/>
    <property type="project" value="InterPro"/>
</dbReference>
<sequence>MDKKKIIILLIALLGLITAFIFIIQISDGFLGKARLREGQDKVTEFALEDINFNEVSVHDPSIIKVNDTFYVFGTHIAAAKSADLLNWTHFTNGYTTPDNVLYGDLSANLAESFAWAGENDADSYGGYSVWAPEIFWNNYYVNEDGTTGAFMLVYSASSTYIRSAIGFAVAQNIEGPYQYVDTLVYSGFTEHESYDERSTVNKRWDETNIAALIEQDMINEKNPNWFTNDGEYNNRDYPNAIDANLFFDANERLMMSYGSWSGGIFLLELDKSTGRVVHPGEDGETADGRLIDRYFGTKISGGYYKSGEGPYIHYDPNHNYYYLYVTYGWLEADGAYHMRQFRSDAPDGPYLDAAGQPAVLPGDVSHAAFGNKIMGNFSFARELGEPGFGPGQGYMSPGHNSVYYNAETETSYLVFHTRFPNRGEAHELRIHQLFMNRNGWPVVAPKRFSGEVLSDSFKTVDVLGAYKFINHQKDNDANVKVSQIINLHEDGTISGAIDGTWARDGYYTAITINNLTYEGVFVETWDEAAKQMVMSFTALSDNGVSIWGMQSPSANATPEDIVDRVDKALTIANQDQIVSDLTLATTGFGQTTIVWASSNEAVISTEGIVNRPVDQDVSVTLTATITNDEVSKSKSFTLTVLAEHEVALTAHYSFEGDLGDETGVWADGEVIGERIGLEGGNLSFEAGVSGQAASFNGESGIALPDQLINSSAYTVAFWVNPTTLTTHTPAFFASTSEQNWLSMVPYGHIGETMLWSGSDDWYDAPTGLHIRENQWSHLAFTVEGDTVAVYVDGEQRFTSKGLTNYLTANTGYFALGVNYWDPPYQGLIDELVIFEGALSERAIDTLYQEVDLH</sequence>
<evidence type="ECO:0000256" key="1">
    <source>
        <dbReference type="ARBA" id="ARBA00004834"/>
    </source>
</evidence>
<organism evidence="10 11">
    <name type="scientific">Amphibacillus marinus</name>
    <dbReference type="NCBI Taxonomy" id="872970"/>
    <lineage>
        <taxon>Bacteria</taxon>
        <taxon>Bacillati</taxon>
        <taxon>Bacillota</taxon>
        <taxon>Bacilli</taxon>
        <taxon>Bacillales</taxon>
        <taxon>Bacillaceae</taxon>
        <taxon>Amphibacillus</taxon>
    </lineage>
</organism>
<protein>
    <submittedName>
        <fullName evidence="10">Arabinan endo-1,5-alpha-L-arabinosidase</fullName>
    </submittedName>
</protein>
<keyword evidence="11" id="KW-1185">Reference proteome</keyword>
<evidence type="ECO:0000256" key="3">
    <source>
        <dbReference type="ARBA" id="ARBA00022801"/>
    </source>
</evidence>
<dbReference type="RefSeq" id="WP_091496600.1">
    <property type="nucleotide sequence ID" value="NZ_FODJ01000004.1"/>
</dbReference>
<comment type="similarity">
    <text evidence="2">Belongs to the glycosyl hydrolase 43 family.</text>
</comment>
<feature type="transmembrane region" description="Helical" evidence="7">
    <location>
        <begin position="7"/>
        <end position="27"/>
    </location>
</feature>
<feature type="active site" description="Proton donor" evidence="5">
    <location>
        <position position="309"/>
    </location>
</feature>
<evidence type="ECO:0000256" key="2">
    <source>
        <dbReference type="ARBA" id="ARBA00009865"/>
    </source>
</evidence>
<evidence type="ECO:0000256" key="7">
    <source>
        <dbReference type="SAM" id="Phobius"/>
    </source>
</evidence>
<feature type="active site" description="Proton acceptor" evidence="5">
    <location>
        <position position="60"/>
    </location>
</feature>
<feature type="domain" description="Atrophied bacterial Ig" evidence="9">
    <location>
        <begin position="565"/>
        <end position="643"/>
    </location>
</feature>
<feature type="domain" description="Extracellular endo-alpha-(1-&gt;5)-L-arabinanase C-terminal" evidence="8">
    <location>
        <begin position="446"/>
        <end position="549"/>
    </location>
</feature>
<dbReference type="Pfam" id="PF20578">
    <property type="entry name" value="aBig_2"/>
    <property type="match status" value="1"/>
</dbReference>
<dbReference type="PANTHER" id="PTHR43301">
    <property type="entry name" value="ARABINAN ENDO-1,5-ALPHA-L-ARABINOSIDASE"/>
    <property type="match status" value="1"/>
</dbReference>
<keyword evidence="3" id="KW-0378">Hydrolase</keyword>
<evidence type="ECO:0000259" key="9">
    <source>
        <dbReference type="Pfam" id="PF20578"/>
    </source>
</evidence>
<dbReference type="InterPro" id="IPR046780">
    <property type="entry name" value="aBig_2"/>
</dbReference>
<evidence type="ECO:0000256" key="4">
    <source>
        <dbReference type="ARBA" id="ARBA00023295"/>
    </source>
</evidence>
<dbReference type="Gene3D" id="2.40.128.10">
    <property type="match status" value="1"/>
</dbReference>
<evidence type="ECO:0000313" key="10">
    <source>
        <dbReference type="EMBL" id="SEO16613.1"/>
    </source>
</evidence>
<keyword evidence="7" id="KW-0812">Transmembrane</keyword>
<evidence type="ECO:0000259" key="8">
    <source>
        <dbReference type="Pfam" id="PF16369"/>
    </source>
</evidence>
<keyword evidence="4" id="KW-0326">Glycosidase</keyword>
<evidence type="ECO:0000256" key="5">
    <source>
        <dbReference type="PIRSR" id="PIRSR606710-1"/>
    </source>
</evidence>
<feature type="site" description="Important for catalytic activity, responsible for pKa modulation of the active site Glu and correct orientation of both the proton donor and substrate" evidence="6">
    <location>
        <position position="243"/>
    </location>
</feature>
<comment type="pathway">
    <text evidence="1">Glycan metabolism; L-arabinan degradation.</text>
</comment>
<accession>A0A1H8MH30</accession>
<dbReference type="STRING" id="872970.SAMN04488134_104151"/>
<evidence type="ECO:0000256" key="6">
    <source>
        <dbReference type="PIRSR" id="PIRSR606710-2"/>
    </source>
</evidence>
<dbReference type="OrthoDB" id="9801455at2"/>
<dbReference type="Pfam" id="PF16369">
    <property type="entry name" value="GH43_C"/>
    <property type="match status" value="1"/>
</dbReference>
<dbReference type="Gene3D" id="2.60.120.200">
    <property type="match status" value="1"/>
</dbReference>
<keyword evidence="7" id="KW-1133">Transmembrane helix</keyword>
<dbReference type="SUPFAM" id="SSF75005">
    <property type="entry name" value="Arabinanase/levansucrase/invertase"/>
    <property type="match status" value="1"/>
</dbReference>
<dbReference type="Pfam" id="PF13385">
    <property type="entry name" value="Laminin_G_3"/>
    <property type="match status" value="1"/>
</dbReference>
<dbReference type="PANTHER" id="PTHR43301:SF3">
    <property type="entry name" value="ARABINAN ENDO-1,5-ALPHA-L-ARABINOSIDASE A-RELATED"/>
    <property type="match status" value="1"/>
</dbReference>
<gene>
    <name evidence="10" type="ORF">SAMN04488134_104151</name>
</gene>
<dbReference type="InterPro" id="IPR032291">
    <property type="entry name" value="Abn2_C"/>
</dbReference>
<keyword evidence="7" id="KW-0472">Membrane</keyword>
<dbReference type="Pfam" id="PF04616">
    <property type="entry name" value="Glyco_hydro_43"/>
    <property type="match status" value="1"/>
</dbReference>